<dbReference type="AlphaFoldDB" id="A0A0N7H0J7"/>
<protein>
    <recommendedName>
        <fullName evidence="1">DUF7079 domain-containing protein</fullName>
    </recommendedName>
</protein>
<dbReference type="Proteomes" id="UP000066487">
    <property type="component" value="Chromosome"/>
</dbReference>
<evidence type="ECO:0000259" key="1">
    <source>
        <dbReference type="Pfam" id="PF23296"/>
    </source>
</evidence>
<dbReference type="EMBL" id="CP012830">
    <property type="protein sequence ID" value="ALI03332.1"/>
    <property type="molecule type" value="Genomic_DNA"/>
</dbReference>
<sequence length="122" mass="14482">MTNYPPLSPEDKTKIRCALADAFVDTAVDYAYIARQIQGYDIALVEEIFFSQVTAACHWNAQTPIPPIWTGFDDEWLEAEIEEILRARRESWLKRNVDKLLVIWWRFRFKDFWLEIKNSVPE</sequence>
<dbReference type="InterPro" id="IPR055507">
    <property type="entry name" value="DUF7079"/>
</dbReference>
<dbReference type="OrthoDB" id="8684941at2"/>
<feature type="domain" description="DUF7079" evidence="1">
    <location>
        <begin position="11"/>
        <end position="118"/>
    </location>
</feature>
<evidence type="ECO:0000313" key="3">
    <source>
        <dbReference type="Proteomes" id="UP000066487"/>
    </source>
</evidence>
<gene>
    <name evidence="2" type="ORF">AO353_20450</name>
</gene>
<dbReference type="RefSeq" id="WP_054596590.1">
    <property type="nucleotide sequence ID" value="NZ_CP012830.1"/>
</dbReference>
<accession>A0A0N7H0J7</accession>
<reference evidence="2 3" key="2">
    <citation type="journal article" date="2018" name="Nature">
        <title>Mutant phenotypes for thousands of bacterial genes of unknown function.</title>
        <authorList>
            <person name="Price M.N."/>
            <person name="Wetmore K.M."/>
            <person name="Waters R.J."/>
            <person name="Callaghan M."/>
            <person name="Ray J."/>
            <person name="Liu H."/>
            <person name="Kuehl J.V."/>
            <person name="Melnyk R.A."/>
            <person name="Lamson J.S."/>
            <person name="Suh Y."/>
            <person name="Carlson H.K."/>
            <person name="Esquivel Z."/>
            <person name="Sadeeshkumar H."/>
            <person name="Chakraborty R."/>
            <person name="Zane G.M."/>
            <person name="Rubin B.E."/>
            <person name="Wall J.D."/>
            <person name="Visel A."/>
            <person name="Bristow J."/>
            <person name="Blow M.J."/>
            <person name="Arkin A.P."/>
            <person name="Deutschbauer A.M."/>
        </authorList>
    </citation>
    <scope>NUCLEOTIDE SEQUENCE [LARGE SCALE GENOMIC DNA]</scope>
    <source>
        <strain evidence="2 3">FW300-N2E3</strain>
    </source>
</reference>
<proteinExistence type="predicted"/>
<organism evidence="2 3">
    <name type="scientific">Pseudomonas fluorescens</name>
    <dbReference type="NCBI Taxonomy" id="294"/>
    <lineage>
        <taxon>Bacteria</taxon>
        <taxon>Pseudomonadati</taxon>
        <taxon>Pseudomonadota</taxon>
        <taxon>Gammaproteobacteria</taxon>
        <taxon>Pseudomonadales</taxon>
        <taxon>Pseudomonadaceae</taxon>
        <taxon>Pseudomonas</taxon>
    </lineage>
</organism>
<evidence type="ECO:0000313" key="2">
    <source>
        <dbReference type="EMBL" id="ALI03332.1"/>
    </source>
</evidence>
<dbReference type="Pfam" id="PF23296">
    <property type="entry name" value="DUF7079"/>
    <property type="match status" value="1"/>
</dbReference>
<name>A0A0N7H0J7_PSEFL</name>
<reference evidence="3" key="1">
    <citation type="submission" date="2015-09" db="EMBL/GenBank/DDBJ databases">
        <title>Whole genome sequence of Pseudomonas fluorescens FW300-N2E3.</title>
        <authorList>
            <person name="Ray J."/>
            <person name="Melnyk R."/>
            <person name="Deutschbauer A."/>
        </authorList>
    </citation>
    <scope>NUCLEOTIDE SEQUENCE [LARGE SCALE GENOMIC DNA]</scope>
    <source>
        <strain evidence="3">FW300-N2E3</strain>
    </source>
</reference>